<keyword evidence="2" id="KW-0813">Transport</keyword>
<comment type="subcellular location">
    <subcellularLocation>
        <location evidence="1">Membrane</location>
        <topology evidence="1">Multi-pass membrane protein</topology>
    </subcellularLocation>
</comment>
<accession>A0A2A9NP29</accession>
<feature type="transmembrane region" description="Helical" evidence="6">
    <location>
        <begin position="383"/>
        <end position="410"/>
    </location>
</feature>
<reference evidence="8 9" key="1">
    <citation type="submission" date="2014-02" db="EMBL/GenBank/DDBJ databases">
        <title>Transposable element dynamics among asymbiotic and ectomycorrhizal Amanita fungi.</title>
        <authorList>
            <consortium name="DOE Joint Genome Institute"/>
            <person name="Hess J."/>
            <person name="Skrede I."/>
            <person name="Wolfe B."/>
            <person name="LaButti K."/>
            <person name="Ohm R.A."/>
            <person name="Grigoriev I.V."/>
            <person name="Pringle A."/>
        </authorList>
    </citation>
    <scope>NUCLEOTIDE SEQUENCE [LARGE SCALE GENOMIC DNA]</scope>
    <source>
        <strain evidence="8 9">SKay4041</strain>
    </source>
</reference>
<evidence type="ECO:0000313" key="8">
    <source>
        <dbReference type="EMBL" id="PFH51084.1"/>
    </source>
</evidence>
<dbReference type="Proteomes" id="UP000242287">
    <property type="component" value="Unassembled WGS sequence"/>
</dbReference>
<dbReference type="Pfam" id="PF07690">
    <property type="entry name" value="MFS_1"/>
    <property type="match status" value="2"/>
</dbReference>
<feature type="transmembrane region" description="Helical" evidence="6">
    <location>
        <begin position="64"/>
        <end position="86"/>
    </location>
</feature>
<evidence type="ECO:0000256" key="6">
    <source>
        <dbReference type="SAM" id="Phobius"/>
    </source>
</evidence>
<organism evidence="8 9">
    <name type="scientific">Amanita thiersii Skay4041</name>
    <dbReference type="NCBI Taxonomy" id="703135"/>
    <lineage>
        <taxon>Eukaryota</taxon>
        <taxon>Fungi</taxon>
        <taxon>Dikarya</taxon>
        <taxon>Basidiomycota</taxon>
        <taxon>Agaricomycotina</taxon>
        <taxon>Agaricomycetes</taxon>
        <taxon>Agaricomycetidae</taxon>
        <taxon>Agaricales</taxon>
        <taxon>Pluteineae</taxon>
        <taxon>Amanitaceae</taxon>
        <taxon>Amanita</taxon>
    </lineage>
</organism>
<dbReference type="InterPro" id="IPR001958">
    <property type="entry name" value="Tet-R_TetA/multi-R_MdtG-like"/>
</dbReference>
<dbReference type="GO" id="GO:0016020">
    <property type="term" value="C:membrane"/>
    <property type="evidence" value="ECO:0007669"/>
    <property type="project" value="UniProtKB-SubCell"/>
</dbReference>
<sequence length="484" mass="52795">MTDRVDEETPLLCTKKKTTPLPWFQLSIVLFLQLAEPLTSQVIYPFTPELIRSIGITHGNEKKVGYYVGIMQSIFYLTQALTVLHWSRISDNVGRKPVILTGLFGLSLSMYCFGLSKTFWGLVLSRSLNGALNGNIGVIKSMVTDLADTSNIAKAYAFMPVAWCTGGTFGPVIGGSLSRPVEQFPKLFGHNEFLRKYPYFLPCAVPATYSVLAWLVTYVFLEETVKHPVPVSQYLGLRKDSSANRSQNGIDAQEGARVSVHTQDIPKEEKPLPLRSLLIPRVLIAAGNYASISFVDIAYRAVQPVFLSTSIDDGGLGLSPAQIGIIMSASGILNGVFQIFFFAPLHDRWGSKKTFIIGIVAALPVFVSFPVINLVARTQESFLFVWIVVGFQVLVSVLMNVSYGAIFIFIAGASPNRASVGATNGLSQMTVSVTRAIGPATVNSLYSLSIDKGYLGGNLVYLILMGIVAVALYISSLLPRNAWR</sequence>
<name>A0A2A9NP29_9AGAR</name>
<proteinExistence type="predicted"/>
<dbReference type="InterPro" id="IPR020846">
    <property type="entry name" value="MFS_dom"/>
</dbReference>
<dbReference type="PANTHER" id="PTHR23504:SF15">
    <property type="entry name" value="MAJOR FACILITATOR SUPERFAMILY (MFS) PROFILE DOMAIN-CONTAINING PROTEIN"/>
    <property type="match status" value="1"/>
</dbReference>
<dbReference type="PANTHER" id="PTHR23504">
    <property type="entry name" value="MAJOR FACILITATOR SUPERFAMILY DOMAIN-CONTAINING PROTEIN 10"/>
    <property type="match status" value="1"/>
</dbReference>
<feature type="domain" description="Major facilitator superfamily (MFS) profile" evidence="7">
    <location>
        <begin position="25"/>
        <end position="483"/>
    </location>
</feature>
<feature type="transmembrane region" description="Helical" evidence="6">
    <location>
        <begin position="459"/>
        <end position="478"/>
    </location>
</feature>
<gene>
    <name evidence="8" type="ORF">AMATHDRAFT_143455</name>
</gene>
<evidence type="ECO:0000256" key="2">
    <source>
        <dbReference type="ARBA" id="ARBA00022448"/>
    </source>
</evidence>
<evidence type="ECO:0000256" key="1">
    <source>
        <dbReference type="ARBA" id="ARBA00004141"/>
    </source>
</evidence>
<evidence type="ECO:0000256" key="3">
    <source>
        <dbReference type="ARBA" id="ARBA00022692"/>
    </source>
</evidence>
<evidence type="ECO:0000256" key="4">
    <source>
        <dbReference type="ARBA" id="ARBA00022989"/>
    </source>
</evidence>
<evidence type="ECO:0000259" key="7">
    <source>
        <dbReference type="PROSITE" id="PS50850"/>
    </source>
</evidence>
<dbReference type="AlphaFoldDB" id="A0A2A9NP29"/>
<evidence type="ECO:0000313" key="9">
    <source>
        <dbReference type="Proteomes" id="UP000242287"/>
    </source>
</evidence>
<dbReference type="SUPFAM" id="SSF103473">
    <property type="entry name" value="MFS general substrate transporter"/>
    <property type="match status" value="1"/>
</dbReference>
<keyword evidence="3 6" id="KW-0812">Transmembrane</keyword>
<feature type="transmembrane region" description="Helical" evidence="6">
    <location>
        <begin position="355"/>
        <end position="376"/>
    </location>
</feature>
<keyword evidence="5 6" id="KW-0472">Membrane</keyword>
<feature type="transmembrane region" description="Helical" evidence="6">
    <location>
        <begin position="323"/>
        <end position="343"/>
    </location>
</feature>
<dbReference type="CDD" id="cd17330">
    <property type="entry name" value="MFS_SLC46_TetA_like"/>
    <property type="match status" value="1"/>
</dbReference>
<dbReference type="PRINTS" id="PR01035">
    <property type="entry name" value="TCRTETA"/>
</dbReference>
<keyword evidence="9" id="KW-1185">Reference proteome</keyword>
<keyword evidence="4 6" id="KW-1133">Transmembrane helix</keyword>
<dbReference type="OrthoDB" id="419616at2759"/>
<dbReference type="GO" id="GO:0022857">
    <property type="term" value="F:transmembrane transporter activity"/>
    <property type="evidence" value="ECO:0007669"/>
    <property type="project" value="InterPro"/>
</dbReference>
<dbReference type="EMBL" id="KZ301992">
    <property type="protein sequence ID" value="PFH51084.1"/>
    <property type="molecule type" value="Genomic_DNA"/>
</dbReference>
<feature type="transmembrane region" description="Helical" evidence="6">
    <location>
        <begin position="98"/>
        <end position="120"/>
    </location>
</feature>
<dbReference type="InterPro" id="IPR011701">
    <property type="entry name" value="MFS"/>
</dbReference>
<dbReference type="PROSITE" id="PS50850">
    <property type="entry name" value="MFS"/>
    <property type="match status" value="1"/>
</dbReference>
<feature type="transmembrane region" description="Helical" evidence="6">
    <location>
        <begin position="199"/>
        <end position="221"/>
    </location>
</feature>
<dbReference type="InterPro" id="IPR036259">
    <property type="entry name" value="MFS_trans_sf"/>
</dbReference>
<dbReference type="Gene3D" id="1.20.1250.20">
    <property type="entry name" value="MFS general substrate transporter like domains"/>
    <property type="match status" value="1"/>
</dbReference>
<evidence type="ECO:0000256" key="5">
    <source>
        <dbReference type="ARBA" id="ARBA00023136"/>
    </source>
</evidence>
<feature type="transmembrane region" description="Helical" evidence="6">
    <location>
        <begin position="155"/>
        <end position="178"/>
    </location>
</feature>
<protein>
    <recommendedName>
        <fullName evidence="7">Major facilitator superfamily (MFS) profile domain-containing protein</fullName>
    </recommendedName>
</protein>